<dbReference type="EMBL" id="JBHSFU010000015">
    <property type="protein sequence ID" value="MFC4560168.1"/>
    <property type="molecule type" value="Genomic_DNA"/>
</dbReference>
<accession>A0ABV9DQ13</accession>
<evidence type="ECO:0000259" key="1">
    <source>
        <dbReference type="PROSITE" id="PS51819"/>
    </source>
</evidence>
<dbReference type="InterPro" id="IPR029068">
    <property type="entry name" value="Glyas_Bleomycin-R_OHBP_Dase"/>
</dbReference>
<sequence length="123" mass="14262">MNLRMELFVENMERTIEFYSDILNFEVLGEVNHTYTSIRNGSVQIGLGKMENLPDNHPLKVNDRNQQKGLGIEIVIGVDDVHQTYQKVLETGYPIKSEMAERPWGLEDFRLIDPDGYYIRITS</sequence>
<feature type="domain" description="VOC" evidence="1">
    <location>
        <begin position="1"/>
        <end position="123"/>
    </location>
</feature>
<evidence type="ECO:0000313" key="3">
    <source>
        <dbReference type="Proteomes" id="UP001595989"/>
    </source>
</evidence>
<keyword evidence="3" id="KW-1185">Reference proteome</keyword>
<proteinExistence type="predicted"/>
<dbReference type="InterPro" id="IPR004360">
    <property type="entry name" value="Glyas_Fos-R_dOase_dom"/>
</dbReference>
<protein>
    <submittedName>
        <fullName evidence="2">VOC family protein</fullName>
    </submittedName>
</protein>
<dbReference type="Pfam" id="PF00903">
    <property type="entry name" value="Glyoxalase"/>
    <property type="match status" value="1"/>
</dbReference>
<reference evidence="3" key="1">
    <citation type="journal article" date="2019" name="Int. J. Syst. Evol. Microbiol.">
        <title>The Global Catalogue of Microorganisms (GCM) 10K type strain sequencing project: providing services to taxonomists for standard genome sequencing and annotation.</title>
        <authorList>
            <consortium name="The Broad Institute Genomics Platform"/>
            <consortium name="The Broad Institute Genome Sequencing Center for Infectious Disease"/>
            <person name="Wu L."/>
            <person name="Ma J."/>
        </authorList>
    </citation>
    <scope>NUCLEOTIDE SEQUENCE [LARGE SCALE GENOMIC DNA]</scope>
    <source>
        <strain evidence="3">CGMCC 4.7426</strain>
    </source>
</reference>
<organism evidence="2 3">
    <name type="scientific">Virgibacillus kekensis</name>
    <dbReference type="NCBI Taxonomy" id="202261"/>
    <lineage>
        <taxon>Bacteria</taxon>
        <taxon>Bacillati</taxon>
        <taxon>Bacillota</taxon>
        <taxon>Bacilli</taxon>
        <taxon>Bacillales</taxon>
        <taxon>Bacillaceae</taxon>
        <taxon>Virgibacillus</taxon>
    </lineage>
</organism>
<dbReference type="Gene3D" id="3.10.180.10">
    <property type="entry name" value="2,3-Dihydroxybiphenyl 1,2-Dioxygenase, domain 1"/>
    <property type="match status" value="1"/>
</dbReference>
<dbReference type="SUPFAM" id="SSF54593">
    <property type="entry name" value="Glyoxalase/Bleomycin resistance protein/Dihydroxybiphenyl dioxygenase"/>
    <property type="match status" value="1"/>
</dbReference>
<comment type="caution">
    <text evidence="2">The sequence shown here is derived from an EMBL/GenBank/DDBJ whole genome shotgun (WGS) entry which is preliminary data.</text>
</comment>
<gene>
    <name evidence="2" type="ORF">ACFO3D_18585</name>
</gene>
<dbReference type="Proteomes" id="UP001595989">
    <property type="component" value="Unassembled WGS sequence"/>
</dbReference>
<dbReference type="RefSeq" id="WP_390299776.1">
    <property type="nucleotide sequence ID" value="NZ_JBHSFU010000015.1"/>
</dbReference>
<evidence type="ECO:0000313" key="2">
    <source>
        <dbReference type="EMBL" id="MFC4560168.1"/>
    </source>
</evidence>
<dbReference type="PROSITE" id="PS51819">
    <property type="entry name" value="VOC"/>
    <property type="match status" value="1"/>
</dbReference>
<name>A0ABV9DQ13_9BACI</name>
<dbReference type="InterPro" id="IPR037523">
    <property type="entry name" value="VOC_core"/>
</dbReference>